<dbReference type="EMBL" id="JNBY01000078">
    <property type="protein sequence ID" value="KDN85793.1"/>
    <property type="molecule type" value="Genomic_DNA"/>
</dbReference>
<evidence type="ECO:0000313" key="2">
    <source>
        <dbReference type="EMBL" id="KDN85793.1"/>
    </source>
</evidence>
<keyword evidence="3" id="KW-1185">Reference proteome</keyword>
<evidence type="ECO:0000256" key="1">
    <source>
        <dbReference type="SAM" id="Phobius"/>
    </source>
</evidence>
<protein>
    <submittedName>
        <fullName evidence="2">Membrane protein</fullName>
    </submittedName>
</protein>
<dbReference type="RefSeq" id="WP_035862254.1">
    <property type="nucleotide sequence ID" value="NZ_KK853997.1"/>
</dbReference>
<keyword evidence="1" id="KW-0812">Transmembrane</keyword>
<dbReference type="HOGENOM" id="CLU_114045_0_0_11"/>
<dbReference type="Proteomes" id="UP000027178">
    <property type="component" value="Unassembled WGS sequence"/>
</dbReference>
<dbReference type="eggNOG" id="ENOG50314P5">
    <property type="taxonomic scope" value="Bacteria"/>
</dbReference>
<dbReference type="AlphaFoldDB" id="A0A066YW76"/>
<feature type="transmembrane region" description="Helical" evidence="1">
    <location>
        <begin position="57"/>
        <end position="76"/>
    </location>
</feature>
<dbReference type="OrthoDB" id="3429068at2"/>
<proteinExistence type="predicted"/>
<keyword evidence="1" id="KW-1133">Transmembrane helix</keyword>
<reference evidence="2 3" key="1">
    <citation type="submission" date="2014-05" db="EMBL/GenBank/DDBJ databases">
        <title>Draft Genome Sequence of Kitasatospora cheerisanensis KCTC 2395.</title>
        <authorList>
            <person name="Nam D.H."/>
        </authorList>
    </citation>
    <scope>NUCLEOTIDE SEQUENCE [LARGE SCALE GENOMIC DNA]</scope>
    <source>
        <strain evidence="2 3">KCTC 2395</strain>
    </source>
</reference>
<accession>A0A066YW76</accession>
<evidence type="ECO:0000313" key="3">
    <source>
        <dbReference type="Proteomes" id="UP000027178"/>
    </source>
</evidence>
<dbReference type="PATRIC" id="fig|1348663.4.peg.2372"/>
<feature type="transmembrane region" description="Helical" evidence="1">
    <location>
        <begin position="83"/>
        <end position="103"/>
    </location>
</feature>
<name>A0A066YW76_9ACTN</name>
<feature type="transmembrane region" description="Helical" evidence="1">
    <location>
        <begin position="132"/>
        <end position="153"/>
    </location>
</feature>
<gene>
    <name evidence="2" type="ORF">KCH_24510</name>
</gene>
<comment type="caution">
    <text evidence="2">The sequence shown here is derived from an EMBL/GenBank/DDBJ whole genome shotgun (WGS) entry which is preliminary data.</text>
</comment>
<organism evidence="2 3">
    <name type="scientific">Kitasatospora cheerisanensis KCTC 2395</name>
    <dbReference type="NCBI Taxonomy" id="1348663"/>
    <lineage>
        <taxon>Bacteria</taxon>
        <taxon>Bacillati</taxon>
        <taxon>Actinomycetota</taxon>
        <taxon>Actinomycetes</taxon>
        <taxon>Kitasatosporales</taxon>
        <taxon>Streptomycetaceae</taxon>
        <taxon>Kitasatospora</taxon>
    </lineage>
</organism>
<sequence length="161" mass="16679">MAKFLLSLHLLVAVLCVGPVAVTVSMFPRKAKLALAAGPEQAGAQASVRTLHRITNVYALIGIAVPLLGVGTAQAMHVLGNAWLIASMVLTAVAAGVLLLFVLPGQQATVDALDATENQEAETARATGMLKMLPMTTGLFNLLWAVVLVLMVIRPGSTNGA</sequence>
<keyword evidence="1" id="KW-0472">Membrane</keyword>